<name>A0A5C6AQ07_9BACT</name>
<proteinExistence type="predicted"/>
<gene>
    <name evidence="1" type="ORF">Pla52n_44330</name>
</gene>
<evidence type="ECO:0000313" key="1">
    <source>
        <dbReference type="EMBL" id="TWU01062.1"/>
    </source>
</evidence>
<dbReference type="Proteomes" id="UP000320176">
    <property type="component" value="Unassembled WGS sequence"/>
</dbReference>
<sequence>MDTTMASLGQRRRYPSRMKRIVADDEVCPSCGAALIYWLPDDISIADVPNKIKAATTLPPQNGIDTHAPMHPGRYCESGCVAQMFNFGNDDLWDRLESQRKERETASLIVRPSSHNDTPLRDFKIYVDRYIRATAPRDRDTAPKHCVYLELEPGDHVIVVRDYDHLSADRRESNTLQFTIEPHEQLTFLLALQDGQLQLQKDG</sequence>
<protein>
    <submittedName>
        <fullName evidence="1">Uncharacterized protein</fullName>
    </submittedName>
</protein>
<accession>A0A5C6AQ07</accession>
<comment type="caution">
    <text evidence="1">The sequence shown here is derived from an EMBL/GenBank/DDBJ whole genome shotgun (WGS) entry which is preliminary data.</text>
</comment>
<keyword evidence="2" id="KW-1185">Reference proteome</keyword>
<dbReference type="EMBL" id="SJPN01000005">
    <property type="protein sequence ID" value="TWU01062.1"/>
    <property type="molecule type" value="Genomic_DNA"/>
</dbReference>
<reference evidence="1 2" key="1">
    <citation type="submission" date="2019-02" db="EMBL/GenBank/DDBJ databases">
        <title>Deep-cultivation of Planctomycetes and their phenomic and genomic characterization uncovers novel biology.</title>
        <authorList>
            <person name="Wiegand S."/>
            <person name="Jogler M."/>
            <person name="Boedeker C."/>
            <person name="Pinto D."/>
            <person name="Vollmers J."/>
            <person name="Rivas-Marin E."/>
            <person name="Kohn T."/>
            <person name="Peeters S.H."/>
            <person name="Heuer A."/>
            <person name="Rast P."/>
            <person name="Oberbeckmann S."/>
            <person name="Bunk B."/>
            <person name="Jeske O."/>
            <person name="Meyerdierks A."/>
            <person name="Storesund J.E."/>
            <person name="Kallscheuer N."/>
            <person name="Luecker S."/>
            <person name="Lage O.M."/>
            <person name="Pohl T."/>
            <person name="Merkel B.J."/>
            <person name="Hornburger P."/>
            <person name="Mueller R.-W."/>
            <person name="Bruemmer F."/>
            <person name="Labrenz M."/>
            <person name="Spormann A.M."/>
            <person name="Op Den Camp H."/>
            <person name="Overmann J."/>
            <person name="Amann R."/>
            <person name="Jetten M.S.M."/>
            <person name="Mascher T."/>
            <person name="Medema M.H."/>
            <person name="Devos D.P."/>
            <person name="Kaster A.-K."/>
            <person name="Ovreas L."/>
            <person name="Rohde M."/>
            <person name="Galperin M.Y."/>
            <person name="Jogler C."/>
        </authorList>
    </citation>
    <scope>NUCLEOTIDE SEQUENCE [LARGE SCALE GENOMIC DNA]</scope>
    <source>
        <strain evidence="1 2">Pla52n</strain>
    </source>
</reference>
<organism evidence="1 2">
    <name type="scientific">Stieleria varia</name>
    <dbReference type="NCBI Taxonomy" id="2528005"/>
    <lineage>
        <taxon>Bacteria</taxon>
        <taxon>Pseudomonadati</taxon>
        <taxon>Planctomycetota</taxon>
        <taxon>Planctomycetia</taxon>
        <taxon>Pirellulales</taxon>
        <taxon>Pirellulaceae</taxon>
        <taxon>Stieleria</taxon>
    </lineage>
</organism>
<dbReference type="AlphaFoldDB" id="A0A5C6AQ07"/>
<evidence type="ECO:0000313" key="2">
    <source>
        <dbReference type="Proteomes" id="UP000320176"/>
    </source>
</evidence>